<gene>
    <name evidence="2" type="ORF">PXEA_LOCUS20655</name>
</gene>
<dbReference type="PANTHER" id="PTHR45858:SF5">
    <property type="entry name" value="MOESIN_EZRIN_RADIXIN HOMOLOG 1"/>
    <property type="match status" value="1"/>
</dbReference>
<dbReference type="InterPro" id="IPR001849">
    <property type="entry name" value="PH_domain"/>
</dbReference>
<sequence length="92" mass="11013">MHLIHYQTSGYLLRKFKTSNGWQKLWVVFAQLCLFFHKTHQDESPLASLPLLGYQIGQPDPGDQIRRENVIKLRFKEHVYFFRGETRSSFER</sequence>
<evidence type="ECO:0000259" key="1">
    <source>
        <dbReference type="PROSITE" id="PS50003"/>
    </source>
</evidence>
<dbReference type="EMBL" id="CAAALY010085688">
    <property type="protein sequence ID" value="VEL27215.1"/>
    <property type="molecule type" value="Genomic_DNA"/>
</dbReference>
<comment type="caution">
    <text evidence="2">The sequence shown here is derived from an EMBL/GenBank/DDBJ whole genome shotgun (WGS) entry which is preliminary data.</text>
</comment>
<dbReference type="AlphaFoldDB" id="A0A3S5A472"/>
<feature type="domain" description="PH" evidence="1">
    <location>
        <begin position="5"/>
        <end position="92"/>
    </location>
</feature>
<dbReference type="Proteomes" id="UP000784294">
    <property type="component" value="Unassembled WGS sequence"/>
</dbReference>
<dbReference type="Gene3D" id="2.30.29.30">
    <property type="entry name" value="Pleckstrin-homology domain (PH domain)/Phosphotyrosine-binding domain (PTB)"/>
    <property type="match status" value="1"/>
</dbReference>
<dbReference type="InterPro" id="IPR011993">
    <property type="entry name" value="PH-like_dom_sf"/>
</dbReference>
<name>A0A3S5A472_9PLAT</name>
<proteinExistence type="predicted"/>
<keyword evidence="3" id="KW-1185">Reference proteome</keyword>
<evidence type="ECO:0000313" key="3">
    <source>
        <dbReference type="Proteomes" id="UP000784294"/>
    </source>
</evidence>
<organism evidence="2 3">
    <name type="scientific">Protopolystoma xenopodis</name>
    <dbReference type="NCBI Taxonomy" id="117903"/>
    <lineage>
        <taxon>Eukaryota</taxon>
        <taxon>Metazoa</taxon>
        <taxon>Spiralia</taxon>
        <taxon>Lophotrochozoa</taxon>
        <taxon>Platyhelminthes</taxon>
        <taxon>Monogenea</taxon>
        <taxon>Polyopisthocotylea</taxon>
        <taxon>Polystomatidea</taxon>
        <taxon>Polystomatidae</taxon>
        <taxon>Protopolystoma</taxon>
    </lineage>
</organism>
<dbReference type="PROSITE" id="PS50003">
    <property type="entry name" value="PH_DOMAIN"/>
    <property type="match status" value="1"/>
</dbReference>
<reference evidence="2" key="1">
    <citation type="submission" date="2018-11" db="EMBL/GenBank/DDBJ databases">
        <authorList>
            <consortium name="Pathogen Informatics"/>
        </authorList>
    </citation>
    <scope>NUCLEOTIDE SEQUENCE</scope>
</reference>
<dbReference type="InterPro" id="IPR051835">
    <property type="entry name" value="RAC1-GEF"/>
</dbReference>
<dbReference type="PANTHER" id="PTHR45858">
    <property type="entry name" value="FERM DOMAIN CONTAINING PROTEIN"/>
    <property type="match status" value="1"/>
</dbReference>
<dbReference type="GO" id="GO:0005085">
    <property type="term" value="F:guanyl-nucleotide exchange factor activity"/>
    <property type="evidence" value="ECO:0007669"/>
    <property type="project" value="TreeGrafter"/>
</dbReference>
<dbReference type="SUPFAM" id="SSF50729">
    <property type="entry name" value="PH domain-like"/>
    <property type="match status" value="1"/>
</dbReference>
<protein>
    <recommendedName>
        <fullName evidence="1">PH domain-containing protein</fullName>
    </recommendedName>
</protein>
<dbReference type="OrthoDB" id="9990815at2759"/>
<accession>A0A3S5A472</accession>
<evidence type="ECO:0000313" key="2">
    <source>
        <dbReference type="EMBL" id="VEL27215.1"/>
    </source>
</evidence>
<dbReference type="Pfam" id="PF00169">
    <property type="entry name" value="PH"/>
    <property type="match status" value="1"/>
</dbReference>